<dbReference type="Proteomes" id="UP000759131">
    <property type="component" value="Unassembled WGS sequence"/>
</dbReference>
<dbReference type="GO" id="GO:0008395">
    <property type="term" value="F:steroid hydroxylase activity"/>
    <property type="evidence" value="ECO:0007669"/>
    <property type="project" value="TreeGrafter"/>
</dbReference>
<accession>A0A7R9PZN6</accession>
<dbReference type="InterPro" id="IPR017972">
    <property type="entry name" value="Cyt_P450_CS"/>
</dbReference>
<dbReference type="PRINTS" id="PR00385">
    <property type="entry name" value="P450"/>
</dbReference>
<comment type="cofactor">
    <cofactor evidence="8">
        <name>heme</name>
        <dbReference type="ChEBI" id="CHEBI:30413"/>
    </cofactor>
</comment>
<dbReference type="InterPro" id="IPR002401">
    <property type="entry name" value="Cyt_P450_E_grp-I"/>
</dbReference>
<dbReference type="EMBL" id="OC858722">
    <property type="protein sequence ID" value="CAD7626770.1"/>
    <property type="molecule type" value="Genomic_DNA"/>
</dbReference>
<gene>
    <name evidence="10" type="ORF">OSB1V03_LOCUS7202</name>
</gene>
<keyword evidence="5 8" id="KW-0408">Iron</keyword>
<dbReference type="SUPFAM" id="SSF48264">
    <property type="entry name" value="Cytochrome P450"/>
    <property type="match status" value="1"/>
</dbReference>
<evidence type="ECO:0000313" key="10">
    <source>
        <dbReference type="EMBL" id="CAD7626770.1"/>
    </source>
</evidence>
<evidence type="ECO:0000256" key="3">
    <source>
        <dbReference type="ARBA" id="ARBA00022723"/>
    </source>
</evidence>
<dbReference type="PRINTS" id="PR00463">
    <property type="entry name" value="EP450I"/>
</dbReference>
<dbReference type="OrthoDB" id="2789670at2759"/>
<proteinExistence type="inferred from homology"/>
<keyword evidence="11" id="KW-1185">Reference proteome</keyword>
<comment type="function">
    <text evidence="7">Cytochromes P450 are a group of heme-thiolate monooxygenases. They oxidize a variety of structurally unrelated compounds, including steroids, fatty acids, and xenobiotics.</text>
</comment>
<protein>
    <recommendedName>
        <fullName evidence="12">Cytochrome P450</fullName>
    </recommendedName>
</protein>
<evidence type="ECO:0000256" key="9">
    <source>
        <dbReference type="RuleBase" id="RU000461"/>
    </source>
</evidence>
<evidence type="ECO:0000256" key="6">
    <source>
        <dbReference type="ARBA" id="ARBA00023033"/>
    </source>
</evidence>
<sequence length="343" mass="38874">GPIDMRKQVGAFAMDVISCCAYGIDVESMTNPNHPIVLNASKILSSDPRPGIIVSALFPAFAKLIGAEPFDVDACKYFDDLTKKIIEERKKQNKHGTSNDKAKRRTDFIQLMIDSEKSDKDLGYDSISDAEPEEDKIYGDKSVAKPSGTLSPDEMVAQAILFYIAGYDTTSAAITHALYFLSQNKDCQQKLCEELRSCDEFTYEKLSQLKYLNGVIHETLRLRPSFARLFRACVQDYKLGNTGITIPAGTAVNINLYTLHRDPKYWPNPDKFDPERWFEPKHHPYAYLPFGAGPRLCIGQRFAINEMQMCLAKMIRKFEFTMVPGFEIEYFRGQPAMSPKELQ</sequence>
<evidence type="ECO:0000256" key="7">
    <source>
        <dbReference type="ARBA" id="ARBA00043906"/>
    </source>
</evidence>
<keyword evidence="2 8" id="KW-0349">Heme</keyword>
<evidence type="ECO:0000256" key="1">
    <source>
        <dbReference type="ARBA" id="ARBA00010617"/>
    </source>
</evidence>
<dbReference type="GO" id="GO:0020037">
    <property type="term" value="F:heme binding"/>
    <property type="evidence" value="ECO:0007669"/>
    <property type="project" value="InterPro"/>
</dbReference>
<feature type="non-terminal residue" evidence="10">
    <location>
        <position position="1"/>
    </location>
</feature>
<evidence type="ECO:0008006" key="12">
    <source>
        <dbReference type="Google" id="ProtNLM"/>
    </source>
</evidence>
<comment type="similarity">
    <text evidence="1 9">Belongs to the cytochrome P450 family.</text>
</comment>
<keyword evidence="3 8" id="KW-0479">Metal-binding</keyword>
<dbReference type="Gene3D" id="1.10.630.10">
    <property type="entry name" value="Cytochrome P450"/>
    <property type="match status" value="1"/>
</dbReference>
<dbReference type="AlphaFoldDB" id="A0A7R9PZN6"/>
<dbReference type="Pfam" id="PF00067">
    <property type="entry name" value="p450"/>
    <property type="match status" value="1"/>
</dbReference>
<evidence type="ECO:0000256" key="4">
    <source>
        <dbReference type="ARBA" id="ARBA00023002"/>
    </source>
</evidence>
<dbReference type="PROSITE" id="PS00086">
    <property type="entry name" value="CYTOCHROME_P450"/>
    <property type="match status" value="1"/>
</dbReference>
<dbReference type="InterPro" id="IPR001128">
    <property type="entry name" value="Cyt_P450"/>
</dbReference>
<keyword evidence="4 9" id="KW-0560">Oxidoreductase</keyword>
<evidence type="ECO:0000313" key="11">
    <source>
        <dbReference type="Proteomes" id="UP000759131"/>
    </source>
</evidence>
<feature type="binding site" description="axial binding residue" evidence="8">
    <location>
        <position position="297"/>
    </location>
    <ligand>
        <name>heme</name>
        <dbReference type="ChEBI" id="CHEBI:30413"/>
    </ligand>
    <ligandPart>
        <name>Fe</name>
        <dbReference type="ChEBI" id="CHEBI:18248"/>
    </ligandPart>
</feature>
<dbReference type="EMBL" id="CAJPIZ010004147">
    <property type="protein sequence ID" value="CAG2107200.1"/>
    <property type="molecule type" value="Genomic_DNA"/>
</dbReference>
<dbReference type="GO" id="GO:0005506">
    <property type="term" value="F:iron ion binding"/>
    <property type="evidence" value="ECO:0007669"/>
    <property type="project" value="InterPro"/>
</dbReference>
<name>A0A7R9PZN6_9ACAR</name>
<evidence type="ECO:0000256" key="2">
    <source>
        <dbReference type="ARBA" id="ARBA00022617"/>
    </source>
</evidence>
<evidence type="ECO:0000256" key="8">
    <source>
        <dbReference type="PIRSR" id="PIRSR602401-1"/>
    </source>
</evidence>
<reference evidence="10" key="1">
    <citation type="submission" date="2020-11" db="EMBL/GenBank/DDBJ databases">
        <authorList>
            <person name="Tran Van P."/>
        </authorList>
    </citation>
    <scope>NUCLEOTIDE SEQUENCE</scope>
</reference>
<dbReference type="InterPro" id="IPR050705">
    <property type="entry name" value="Cytochrome_P450_3A"/>
</dbReference>
<dbReference type="InterPro" id="IPR036396">
    <property type="entry name" value="Cyt_P450_sf"/>
</dbReference>
<organism evidence="10">
    <name type="scientific">Medioppia subpectinata</name>
    <dbReference type="NCBI Taxonomy" id="1979941"/>
    <lineage>
        <taxon>Eukaryota</taxon>
        <taxon>Metazoa</taxon>
        <taxon>Ecdysozoa</taxon>
        <taxon>Arthropoda</taxon>
        <taxon>Chelicerata</taxon>
        <taxon>Arachnida</taxon>
        <taxon>Acari</taxon>
        <taxon>Acariformes</taxon>
        <taxon>Sarcoptiformes</taxon>
        <taxon>Oribatida</taxon>
        <taxon>Brachypylina</taxon>
        <taxon>Oppioidea</taxon>
        <taxon>Oppiidae</taxon>
        <taxon>Medioppia</taxon>
    </lineage>
</organism>
<evidence type="ECO:0000256" key="5">
    <source>
        <dbReference type="ARBA" id="ARBA00023004"/>
    </source>
</evidence>
<dbReference type="PANTHER" id="PTHR24302">
    <property type="entry name" value="CYTOCHROME P450 FAMILY 3"/>
    <property type="match status" value="1"/>
</dbReference>
<dbReference type="GO" id="GO:0016705">
    <property type="term" value="F:oxidoreductase activity, acting on paired donors, with incorporation or reduction of molecular oxygen"/>
    <property type="evidence" value="ECO:0007669"/>
    <property type="project" value="InterPro"/>
</dbReference>
<dbReference type="PANTHER" id="PTHR24302:SF15">
    <property type="entry name" value="FATTY-ACID PEROXYGENASE"/>
    <property type="match status" value="1"/>
</dbReference>
<keyword evidence="6 9" id="KW-0503">Monooxygenase</keyword>